<dbReference type="EMBL" id="LBXL01000025">
    <property type="protein sequence ID" value="KKR29680.1"/>
    <property type="molecule type" value="Genomic_DNA"/>
</dbReference>
<name>A0A0G0S4Q8_9BACT</name>
<protein>
    <submittedName>
        <fullName evidence="2">Uncharacterized protein</fullName>
    </submittedName>
</protein>
<evidence type="ECO:0000313" key="3">
    <source>
        <dbReference type="Proteomes" id="UP000034793"/>
    </source>
</evidence>
<organism evidence="2 3">
    <name type="scientific">Candidatus Woesebacteria bacterium GW2011_GWA1_39_8</name>
    <dbReference type="NCBI Taxonomy" id="1618552"/>
    <lineage>
        <taxon>Bacteria</taxon>
        <taxon>Candidatus Woeseibacteriota</taxon>
    </lineage>
</organism>
<feature type="compositionally biased region" description="Basic and acidic residues" evidence="1">
    <location>
        <begin position="71"/>
        <end position="83"/>
    </location>
</feature>
<evidence type="ECO:0000313" key="2">
    <source>
        <dbReference type="EMBL" id="KKR29680.1"/>
    </source>
</evidence>
<gene>
    <name evidence="2" type="ORF">UT61_C0025G0012</name>
</gene>
<dbReference type="AlphaFoldDB" id="A0A0G0S4Q8"/>
<evidence type="ECO:0000256" key="1">
    <source>
        <dbReference type="SAM" id="MobiDB-lite"/>
    </source>
</evidence>
<sequence length="83" mass="9259">MGFNVVTGIPTVSYEKGGRVTKESGYQTPPKGKKRFDKKRRALKPGKRVVTKTRKWGKSKAKKGSVYSETRGNRSDVSKTRGI</sequence>
<proteinExistence type="predicted"/>
<comment type="caution">
    <text evidence="2">The sequence shown here is derived from an EMBL/GenBank/DDBJ whole genome shotgun (WGS) entry which is preliminary data.</text>
</comment>
<feature type="compositionally biased region" description="Basic residues" evidence="1">
    <location>
        <begin position="31"/>
        <end position="63"/>
    </location>
</feature>
<accession>A0A0G0S4Q8</accession>
<dbReference type="Proteomes" id="UP000034793">
    <property type="component" value="Unassembled WGS sequence"/>
</dbReference>
<reference evidence="2 3" key="1">
    <citation type="journal article" date="2015" name="Nature">
        <title>rRNA introns, odd ribosomes, and small enigmatic genomes across a large radiation of phyla.</title>
        <authorList>
            <person name="Brown C.T."/>
            <person name="Hug L.A."/>
            <person name="Thomas B.C."/>
            <person name="Sharon I."/>
            <person name="Castelle C.J."/>
            <person name="Singh A."/>
            <person name="Wilkins M.J."/>
            <person name="Williams K.H."/>
            <person name="Banfield J.F."/>
        </authorList>
    </citation>
    <scope>NUCLEOTIDE SEQUENCE [LARGE SCALE GENOMIC DNA]</scope>
</reference>
<feature type="region of interest" description="Disordered" evidence="1">
    <location>
        <begin position="20"/>
        <end position="83"/>
    </location>
</feature>